<evidence type="ECO:0000313" key="3">
    <source>
        <dbReference type="Proteomes" id="UP000292402"/>
    </source>
</evidence>
<feature type="region of interest" description="Disordered" evidence="1">
    <location>
        <begin position="80"/>
        <end position="122"/>
    </location>
</feature>
<evidence type="ECO:0000313" key="2">
    <source>
        <dbReference type="EMBL" id="RYN60951.1"/>
    </source>
</evidence>
<feature type="compositionally biased region" description="Polar residues" evidence="1">
    <location>
        <begin position="88"/>
        <end position="118"/>
    </location>
</feature>
<proteinExistence type="predicted"/>
<gene>
    <name evidence="2" type="ORF">AA0114_g872</name>
</gene>
<dbReference type="AlphaFoldDB" id="A0A4Q4MX02"/>
<organism evidence="2 3">
    <name type="scientific">Alternaria tenuissima</name>
    <dbReference type="NCBI Taxonomy" id="119927"/>
    <lineage>
        <taxon>Eukaryota</taxon>
        <taxon>Fungi</taxon>
        <taxon>Dikarya</taxon>
        <taxon>Ascomycota</taxon>
        <taxon>Pezizomycotina</taxon>
        <taxon>Dothideomycetes</taxon>
        <taxon>Pleosporomycetidae</taxon>
        <taxon>Pleosporales</taxon>
        <taxon>Pleosporineae</taxon>
        <taxon>Pleosporaceae</taxon>
        <taxon>Alternaria</taxon>
        <taxon>Alternaria sect. Alternaria</taxon>
        <taxon>Alternaria alternata complex</taxon>
    </lineage>
</organism>
<reference evidence="3" key="1">
    <citation type="journal article" date="2019" name="bioRxiv">
        <title>Genomics, evolutionary history and diagnostics of the Alternaria alternata species group including apple and Asian pear pathotypes.</title>
        <authorList>
            <person name="Armitage A.D."/>
            <person name="Cockerton H.M."/>
            <person name="Sreenivasaprasad S."/>
            <person name="Woodhall J.W."/>
            <person name="Lane C.R."/>
            <person name="Harrison R.J."/>
            <person name="Clarkson J.P."/>
        </authorList>
    </citation>
    <scope>NUCLEOTIDE SEQUENCE [LARGE SCALE GENOMIC DNA]</scope>
    <source>
        <strain evidence="3">FERA 1082</strain>
    </source>
</reference>
<comment type="caution">
    <text evidence="2">The sequence shown here is derived from an EMBL/GenBank/DDBJ whole genome shotgun (WGS) entry which is preliminary data.</text>
</comment>
<dbReference type="Proteomes" id="UP000292402">
    <property type="component" value="Unassembled WGS sequence"/>
</dbReference>
<protein>
    <submittedName>
        <fullName evidence="2">Uncharacterized protein</fullName>
    </submittedName>
</protein>
<accession>A0A4Q4MX02</accession>
<sequence length="151" mass="16666">MHLITHSKFINNHQPAMSIVPTAAWQSVLLSYNLMYATSPLLKGFTEIFMTAGTSLGYVQEGATTGGGSGTLGSYELRSLTKTKSRVRSSPSDATNSQPRATQVQWNTRSKPTASKATSNDDLRHYNESASIASHDSRRIMIKREWKVSRD</sequence>
<dbReference type="EMBL" id="PDXA01000002">
    <property type="protein sequence ID" value="RYN60951.1"/>
    <property type="molecule type" value="Genomic_DNA"/>
</dbReference>
<evidence type="ECO:0000256" key="1">
    <source>
        <dbReference type="SAM" id="MobiDB-lite"/>
    </source>
</evidence>
<name>A0A4Q4MX02_9PLEO</name>